<organism evidence="1 2">
    <name type="scientific">Tetrapyrgos nigripes</name>
    <dbReference type="NCBI Taxonomy" id="182062"/>
    <lineage>
        <taxon>Eukaryota</taxon>
        <taxon>Fungi</taxon>
        <taxon>Dikarya</taxon>
        <taxon>Basidiomycota</taxon>
        <taxon>Agaricomycotina</taxon>
        <taxon>Agaricomycetes</taxon>
        <taxon>Agaricomycetidae</taxon>
        <taxon>Agaricales</taxon>
        <taxon>Marasmiineae</taxon>
        <taxon>Marasmiaceae</taxon>
        <taxon>Tetrapyrgos</taxon>
    </lineage>
</organism>
<evidence type="ECO:0000313" key="1">
    <source>
        <dbReference type="EMBL" id="KAF5334552.1"/>
    </source>
</evidence>
<gene>
    <name evidence="1" type="ORF">D9758_015777</name>
</gene>
<dbReference type="AlphaFoldDB" id="A0A8H5C5W0"/>
<evidence type="ECO:0000313" key="2">
    <source>
        <dbReference type="Proteomes" id="UP000559256"/>
    </source>
</evidence>
<reference evidence="1 2" key="1">
    <citation type="journal article" date="2020" name="ISME J.">
        <title>Uncovering the hidden diversity of litter-decomposition mechanisms in mushroom-forming fungi.</title>
        <authorList>
            <person name="Floudas D."/>
            <person name="Bentzer J."/>
            <person name="Ahren D."/>
            <person name="Johansson T."/>
            <person name="Persson P."/>
            <person name="Tunlid A."/>
        </authorList>
    </citation>
    <scope>NUCLEOTIDE SEQUENCE [LARGE SCALE GENOMIC DNA]</scope>
    <source>
        <strain evidence="1 2">CBS 291.85</strain>
    </source>
</reference>
<comment type="caution">
    <text evidence="1">The sequence shown here is derived from an EMBL/GenBank/DDBJ whole genome shotgun (WGS) entry which is preliminary data.</text>
</comment>
<keyword evidence="2" id="KW-1185">Reference proteome</keyword>
<dbReference type="Proteomes" id="UP000559256">
    <property type="component" value="Unassembled WGS sequence"/>
</dbReference>
<name>A0A8H5C5W0_9AGAR</name>
<evidence type="ECO:0008006" key="3">
    <source>
        <dbReference type="Google" id="ProtNLM"/>
    </source>
</evidence>
<sequence length="313" mass="35714">MAHLHQHAHSLNLRTVIWNRREYPGSTRYSDEEIEDQVNGRTGFLKGLGVLMKDFLEKFIRQENIPKTNHRKTGGVVILGWSIGCITAMSLFFPDTGVFDDDVEGYCTLESYVRDLVLYDPPHNAFGYPGPQGRTFYIPFTDPAHQGKTIEEKYKLFAQWVASYYDHDLKMGVPDGLKSRRNAEKTSLDSWTENDLEKGSPAMQSTLRKVTERLLFVSSEDGRKDSFSKVRITYISCAKSHWSCVWAAYKIRRMFQDFLKNGRSPQRWINFTVIEDGNHFVHLDSSEGFLAIVKEGVVVPNSDALNAVSISEA</sequence>
<dbReference type="Gene3D" id="3.40.50.1820">
    <property type="entry name" value="alpha/beta hydrolase"/>
    <property type="match status" value="1"/>
</dbReference>
<proteinExistence type="predicted"/>
<dbReference type="SUPFAM" id="SSF53474">
    <property type="entry name" value="alpha/beta-Hydrolases"/>
    <property type="match status" value="1"/>
</dbReference>
<accession>A0A8H5C5W0</accession>
<dbReference type="InterPro" id="IPR029058">
    <property type="entry name" value="AB_hydrolase_fold"/>
</dbReference>
<protein>
    <recommendedName>
        <fullName evidence="3">AB hydrolase-1 domain-containing protein</fullName>
    </recommendedName>
</protein>
<dbReference type="OrthoDB" id="5311491at2759"/>
<dbReference type="EMBL" id="JAACJM010000258">
    <property type="protein sequence ID" value="KAF5334552.1"/>
    <property type="molecule type" value="Genomic_DNA"/>
</dbReference>